<evidence type="ECO:0000256" key="3">
    <source>
        <dbReference type="ARBA" id="ARBA00022692"/>
    </source>
</evidence>
<proteinExistence type="inferred from homology"/>
<evidence type="ECO:0000256" key="4">
    <source>
        <dbReference type="ARBA" id="ARBA00022989"/>
    </source>
</evidence>
<keyword evidence="5 6" id="KW-0472">Membrane</keyword>
<feature type="transmembrane region" description="Helical" evidence="6">
    <location>
        <begin position="41"/>
        <end position="60"/>
    </location>
</feature>
<dbReference type="HOGENOM" id="CLU_078931_0_0_1"/>
<name>A9S623_PHYPA</name>
<dbReference type="OMA" id="YNSRWRE"/>
<comment type="subcellular location">
    <subcellularLocation>
        <location evidence="1">Membrane</location>
        <topology evidence="1">Multi-pass membrane protein</topology>
    </subcellularLocation>
</comment>
<dbReference type="Gramene" id="Pp3c10_5670V3.1">
    <property type="protein sequence ID" value="PAC:32900549.CDS.1"/>
    <property type="gene ID" value="Pp3c10_5670"/>
</dbReference>
<evidence type="ECO:0000256" key="6">
    <source>
        <dbReference type="SAM" id="Phobius"/>
    </source>
</evidence>
<dbReference type="STRING" id="3218.A9S623"/>
<protein>
    <recommendedName>
        <fullName evidence="10">Transmembrane protein adipocyte-associated 1</fullName>
    </recommendedName>
</protein>
<dbReference type="eggNOG" id="KOG4536">
    <property type="taxonomic scope" value="Eukaryota"/>
</dbReference>
<dbReference type="EMBL" id="ABEU02000010">
    <property type="protein sequence ID" value="PNR46355.1"/>
    <property type="molecule type" value="Genomic_DNA"/>
</dbReference>
<evidence type="ECO:0000256" key="2">
    <source>
        <dbReference type="ARBA" id="ARBA00010125"/>
    </source>
</evidence>
<feature type="transmembrane region" description="Helical" evidence="6">
    <location>
        <begin position="144"/>
        <end position="167"/>
    </location>
</feature>
<evidence type="ECO:0000313" key="9">
    <source>
        <dbReference type="Proteomes" id="UP000006727"/>
    </source>
</evidence>
<dbReference type="GO" id="GO:0005886">
    <property type="term" value="C:plasma membrane"/>
    <property type="evidence" value="ECO:0000318"/>
    <property type="project" value="GO_Central"/>
</dbReference>
<evidence type="ECO:0000256" key="5">
    <source>
        <dbReference type="ARBA" id="ARBA00023136"/>
    </source>
</evidence>
<evidence type="ECO:0000256" key="1">
    <source>
        <dbReference type="ARBA" id="ARBA00004141"/>
    </source>
</evidence>
<sequence length="304" mass="34373">MAGLVYDAPSFPLSPGDNPEQDLPVCLRLISPPATNGFTGLLYNVVMALPALLFLLFLLAHLRSSVRKLLHSQSHIMAAYYAFLWVICVLNICWCLLEIQQAKNHDQETAWNIMSLLTRFGLVLLEVSVVVFMSQGYLISGWDALLRTLLFSGIFATVDAIVKAVYIFGLGIPLFTKQEDAGDWNKWGFWLLQNLFFSAVYVIILALPYTRWRDRLPARPSFYRYVTVLFALNGIEGFGSLLLGIGASFGYCVYGFASFAYYALYPPLLYSTFLSEFLGEEDVQMEDAYYSEMKDAGYFDGDWE</sequence>
<reference evidence="8" key="3">
    <citation type="submission" date="2020-12" db="UniProtKB">
        <authorList>
            <consortium name="EnsemblPlants"/>
        </authorList>
    </citation>
    <scope>IDENTIFICATION</scope>
</reference>
<dbReference type="EnsemblPlants" id="Pp3c10_5670V3.1">
    <property type="protein sequence ID" value="PAC:32900549.CDS.1"/>
    <property type="gene ID" value="Pp3c10_5670"/>
</dbReference>
<dbReference type="Gramene" id="Pp3c10_5670V3.2">
    <property type="protein sequence ID" value="PAC:32900550.CDS.1"/>
    <property type="gene ID" value="Pp3c10_5670"/>
</dbReference>
<feature type="transmembrane region" description="Helical" evidence="6">
    <location>
        <begin position="111"/>
        <end position="132"/>
    </location>
</feature>
<dbReference type="GO" id="GO:0004930">
    <property type="term" value="F:G protein-coupled receptor activity"/>
    <property type="evidence" value="ECO:0000318"/>
    <property type="project" value="GO_Central"/>
</dbReference>
<dbReference type="OrthoDB" id="10027388at2759"/>
<keyword evidence="3 6" id="KW-0812">Transmembrane</keyword>
<comment type="similarity">
    <text evidence="2">Belongs to the UPF0359 family.</text>
</comment>
<dbReference type="AlphaFoldDB" id="A9S623"/>
<dbReference type="PANTHER" id="PTHR15876:SF8">
    <property type="entry name" value="TRANSMEMBRANE PROTEIN ADIPOCYTE-ASSOCIATED 1"/>
    <property type="match status" value="1"/>
</dbReference>
<dbReference type="PaxDb" id="3218-PP1S51_38V6.1"/>
<reference evidence="7 9" key="2">
    <citation type="journal article" date="2018" name="Plant J.">
        <title>The Physcomitrella patens chromosome-scale assembly reveals moss genome structure and evolution.</title>
        <authorList>
            <person name="Lang D."/>
            <person name="Ullrich K.K."/>
            <person name="Murat F."/>
            <person name="Fuchs J."/>
            <person name="Jenkins J."/>
            <person name="Haas F.B."/>
            <person name="Piednoel M."/>
            <person name="Gundlach H."/>
            <person name="Van Bel M."/>
            <person name="Meyberg R."/>
            <person name="Vives C."/>
            <person name="Morata J."/>
            <person name="Symeonidi A."/>
            <person name="Hiss M."/>
            <person name="Muchero W."/>
            <person name="Kamisugi Y."/>
            <person name="Saleh O."/>
            <person name="Blanc G."/>
            <person name="Decker E.L."/>
            <person name="van Gessel N."/>
            <person name="Grimwood J."/>
            <person name="Hayes R.D."/>
            <person name="Graham S.W."/>
            <person name="Gunter L.E."/>
            <person name="McDaniel S.F."/>
            <person name="Hoernstein S.N.W."/>
            <person name="Larsson A."/>
            <person name="Li F.W."/>
            <person name="Perroud P.F."/>
            <person name="Phillips J."/>
            <person name="Ranjan P."/>
            <person name="Rokshar D.S."/>
            <person name="Rothfels C.J."/>
            <person name="Schneider L."/>
            <person name="Shu S."/>
            <person name="Stevenson D.W."/>
            <person name="Thummler F."/>
            <person name="Tillich M."/>
            <person name="Villarreal Aguilar J.C."/>
            <person name="Widiez T."/>
            <person name="Wong G.K."/>
            <person name="Wymore A."/>
            <person name="Zhang Y."/>
            <person name="Zimmer A.D."/>
            <person name="Quatrano R.S."/>
            <person name="Mayer K.F.X."/>
            <person name="Goodstein D."/>
            <person name="Casacuberta J.M."/>
            <person name="Vandepoele K."/>
            <person name="Reski R."/>
            <person name="Cuming A.C."/>
            <person name="Tuskan G.A."/>
            <person name="Maumus F."/>
            <person name="Salse J."/>
            <person name="Schmutz J."/>
            <person name="Rensing S.A."/>
        </authorList>
    </citation>
    <scope>NUCLEOTIDE SEQUENCE [LARGE SCALE GENOMIC DNA]</scope>
    <source>
        <strain evidence="8 9">cv. Gransden 2004</strain>
    </source>
</reference>
<keyword evidence="4 6" id="KW-1133">Transmembrane helix</keyword>
<organism evidence="7">
    <name type="scientific">Physcomitrium patens</name>
    <name type="common">Spreading-leaved earth moss</name>
    <name type="synonym">Physcomitrella patens</name>
    <dbReference type="NCBI Taxonomy" id="3218"/>
    <lineage>
        <taxon>Eukaryota</taxon>
        <taxon>Viridiplantae</taxon>
        <taxon>Streptophyta</taxon>
        <taxon>Embryophyta</taxon>
        <taxon>Bryophyta</taxon>
        <taxon>Bryophytina</taxon>
        <taxon>Bryopsida</taxon>
        <taxon>Funariidae</taxon>
        <taxon>Funariales</taxon>
        <taxon>Funariaceae</taxon>
        <taxon>Physcomitrium</taxon>
    </lineage>
</organism>
<dbReference type="InterPro" id="IPR018781">
    <property type="entry name" value="TPRA1/CAND2/CAND8"/>
</dbReference>
<dbReference type="GO" id="GO:0007186">
    <property type="term" value="P:G protein-coupled receptor signaling pathway"/>
    <property type="evidence" value="ECO:0000318"/>
    <property type="project" value="GO_Central"/>
</dbReference>
<dbReference type="GeneID" id="112287998"/>
<dbReference type="KEGG" id="ppp:112287998"/>
<dbReference type="RefSeq" id="XP_024387486.1">
    <property type="nucleotide sequence ID" value="XM_024531718.2"/>
</dbReference>
<keyword evidence="9" id="KW-1185">Reference proteome</keyword>
<evidence type="ECO:0008006" key="10">
    <source>
        <dbReference type="Google" id="ProtNLM"/>
    </source>
</evidence>
<accession>A9S623</accession>
<evidence type="ECO:0000313" key="8">
    <source>
        <dbReference type="EnsemblPlants" id="PAC:32900549.CDS.1"/>
    </source>
</evidence>
<dbReference type="EnsemblPlants" id="Pp3c10_5670V3.2">
    <property type="protein sequence ID" value="PAC:32900550.CDS.1"/>
    <property type="gene ID" value="Pp3c10_5670"/>
</dbReference>
<feature type="transmembrane region" description="Helical" evidence="6">
    <location>
        <begin position="222"/>
        <end position="242"/>
    </location>
</feature>
<feature type="transmembrane region" description="Helical" evidence="6">
    <location>
        <begin position="80"/>
        <end position="99"/>
    </location>
</feature>
<feature type="transmembrane region" description="Helical" evidence="6">
    <location>
        <begin position="248"/>
        <end position="265"/>
    </location>
</feature>
<dbReference type="FunCoup" id="A9S623">
    <property type="interactions" value="1802"/>
</dbReference>
<reference evidence="7 9" key="1">
    <citation type="journal article" date="2008" name="Science">
        <title>The Physcomitrella genome reveals evolutionary insights into the conquest of land by plants.</title>
        <authorList>
            <person name="Rensing S."/>
            <person name="Lang D."/>
            <person name="Zimmer A."/>
            <person name="Terry A."/>
            <person name="Salamov A."/>
            <person name="Shapiro H."/>
            <person name="Nishiyama T."/>
            <person name="Perroud P.-F."/>
            <person name="Lindquist E."/>
            <person name="Kamisugi Y."/>
            <person name="Tanahashi T."/>
            <person name="Sakakibara K."/>
            <person name="Fujita T."/>
            <person name="Oishi K."/>
            <person name="Shin-I T."/>
            <person name="Kuroki Y."/>
            <person name="Toyoda A."/>
            <person name="Suzuki Y."/>
            <person name="Hashimoto A."/>
            <person name="Yamaguchi K."/>
            <person name="Sugano A."/>
            <person name="Kohara Y."/>
            <person name="Fujiyama A."/>
            <person name="Anterola A."/>
            <person name="Aoki S."/>
            <person name="Ashton N."/>
            <person name="Barbazuk W.B."/>
            <person name="Barker E."/>
            <person name="Bennetzen J."/>
            <person name="Bezanilla M."/>
            <person name="Blankenship R."/>
            <person name="Cho S.H."/>
            <person name="Dutcher S."/>
            <person name="Estelle M."/>
            <person name="Fawcett J.A."/>
            <person name="Gundlach H."/>
            <person name="Hanada K."/>
            <person name="Heyl A."/>
            <person name="Hicks K.A."/>
            <person name="Hugh J."/>
            <person name="Lohr M."/>
            <person name="Mayer K."/>
            <person name="Melkozernov A."/>
            <person name="Murata T."/>
            <person name="Nelson D."/>
            <person name="Pils B."/>
            <person name="Prigge M."/>
            <person name="Reiss B."/>
            <person name="Renner T."/>
            <person name="Rombauts S."/>
            <person name="Rushton P."/>
            <person name="Sanderfoot A."/>
            <person name="Schween G."/>
            <person name="Shiu S.-H."/>
            <person name="Stueber K."/>
            <person name="Theodoulou F.L."/>
            <person name="Tu H."/>
            <person name="Van de Peer Y."/>
            <person name="Verrier P.J."/>
            <person name="Waters E."/>
            <person name="Wood A."/>
            <person name="Yang L."/>
            <person name="Cove D."/>
            <person name="Cuming A."/>
            <person name="Hasebe M."/>
            <person name="Lucas S."/>
            <person name="Mishler D.B."/>
            <person name="Reski R."/>
            <person name="Grigoriev I."/>
            <person name="Quatrano R.S."/>
            <person name="Boore J.L."/>
        </authorList>
    </citation>
    <scope>NUCLEOTIDE SEQUENCE [LARGE SCALE GENOMIC DNA]</scope>
    <source>
        <strain evidence="8 9">cv. Gransden 2004</strain>
    </source>
</reference>
<dbReference type="Proteomes" id="UP000006727">
    <property type="component" value="Chromosome 10"/>
</dbReference>
<gene>
    <name evidence="8" type="primary">LOC112287998</name>
    <name evidence="7" type="ORF">PHYPA_013474</name>
</gene>
<dbReference type="PANTHER" id="PTHR15876">
    <property type="entry name" value="TRANSMEMBRANE PROTEIN ADIPOCYTE-ASSOCIATED 1"/>
    <property type="match status" value="1"/>
</dbReference>
<dbReference type="Pfam" id="PF10160">
    <property type="entry name" value="Tmemb_40"/>
    <property type="match status" value="1"/>
</dbReference>
<feature type="transmembrane region" description="Helical" evidence="6">
    <location>
        <begin position="187"/>
        <end position="210"/>
    </location>
</feature>
<evidence type="ECO:0000313" key="7">
    <source>
        <dbReference type="EMBL" id="PNR46355.1"/>
    </source>
</evidence>